<dbReference type="Pfam" id="PF06580">
    <property type="entry name" value="His_kinase"/>
    <property type="match status" value="1"/>
</dbReference>
<dbReference type="InterPro" id="IPR050640">
    <property type="entry name" value="Bact_2-comp_sensor_kinase"/>
</dbReference>
<dbReference type="GO" id="GO:0004673">
    <property type="term" value="F:protein histidine kinase activity"/>
    <property type="evidence" value="ECO:0007669"/>
    <property type="project" value="UniProtKB-EC"/>
</dbReference>
<keyword evidence="2" id="KW-1003">Cell membrane</keyword>
<evidence type="ECO:0000256" key="6">
    <source>
        <dbReference type="SAM" id="Phobius"/>
    </source>
</evidence>
<dbReference type="InterPro" id="IPR003660">
    <property type="entry name" value="HAMP_dom"/>
</dbReference>
<keyword evidence="6" id="KW-1133">Transmembrane helix</keyword>
<dbReference type="SUPFAM" id="SSF55874">
    <property type="entry name" value="ATPase domain of HSP90 chaperone/DNA topoisomerase II/histidine kinase"/>
    <property type="match status" value="1"/>
</dbReference>
<dbReference type="InterPro" id="IPR010559">
    <property type="entry name" value="Sig_transdc_His_kin_internal"/>
</dbReference>
<evidence type="ECO:0000313" key="8">
    <source>
        <dbReference type="EMBL" id="MDR6552020.1"/>
    </source>
</evidence>
<evidence type="ECO:0000256" key="1">
    <source>
        <dbReference type="ARBA" id="ARBA00004651"/>
    </source>
</evidence>
<evidence type="ECO:0000259" key="7">
    <source>
        <dbReference type="PROSITE" id="PS50885"/>
    </source>
</evidence>
<dbReference type="Gene3D" id="6.10.340.10">
    <property type="match status" value="1"/>
</dbReference>
<evidence type="ECO:0000256" key="3">
    <source>
        <dbReference type="ARBA" id="ARBA00022553"/>
    </source>
</evidence>
<sequence length="597" mass="69113">MRHLQKLFKLYPKLILSFLIVLTPVYAISLMMNNYAERNVQDKIEESMKSSVNFYIRQLESDFNRIIRMQEEFVNDRDVGLLSGAGEIFNDFDWRNAVINTRSRLTSLRNLNSYVREASIYLPSEKRLISSAAAYGQLSEVEYDLLKSASRQVGNPFVYGDDRLYVSFPFSNLALINGREPRFLVSAEIDGTAVGDVLDTMKIDGNGGAFVVGHDENWLLHGKTSSTDFMHAIMDSLQLSRAEGEKVLRIDGQTYWVNIEKSQKLGFSLIMYMPETQMLGALKQFRVWFWVLSVISVLIIIVFSYWIFLQIHQPLRRLIQAFRGLENGTPDKELVYKRSDEFGYLYQQYNHSVSRIKELIHEVYEQQYRANLSELRQLQSQINPHFLYNNFFILYRMAKNEENDNIARFTSYLGKYFQFITRTQKGQISLAEETAFSQTYVDIQSFRFEDRIIARFAELPEHYANVEVPKLILQPIIENVYHHGLSNTLEGGLLEVRFKEEGNKLFIIVEDNGEEMQQADYDELQHKLQASSGWSNVETTGVINVHRRLRLEFGEEGGVVFNRRPGGGNQVILCIPLVQEHADKIAISEKGRESIHV</sequence>
<organism evidence="8 9">
    <name type="scientific">Paenibacillus qinlingensis</name>
    <dbReference type="NCBI Taxonomy" id="1837343"/>
    <lineage>
        <taxon>Bacteria</taxon>
        <taxon>Bacillati</taxon>
        <taxon>Bacillota</taxon>
        <taxon>Bacilli</taxon>
        <taxon>Bacillales</taxon>
        <taxon>Paenibacillaceae</taxon>
        <taxon>Paenibacillus</taxon>
    </lineage>
</organism>
<proteinExistence type="predicted"/>
<keyword evidence="5 6" id="KW-0472">Membrane</keyword>
<dbReference type="SUPFAM" id="SSF158472">
    <property type="entry name" value="HAMP domain-like"/>
    <property type="match status" value="1"/>
</dbReference>
<gene>
    <name evidence="8" type="ORF">J2736_003222</name>
</gene>
<dbReference type="Gene3D" id="3.30.565.10">
    <property type="entry name" value="Histidine kinase-like ATPase, C-terminal domain"/>
    <property type="match status" value="1"/>
</dbReference>
<evidence type="ECO:0000256" key="4">
    <source>
        <dbReference type="ARBA" id="ARBA00022679"/>
    </source>
</evidence>
<accession>A0ABU1NX57</accession>
<dbReference type="EMBL" id="JAVDSB010000005">
    <property type="protein sequence ID" value="MDR6552020.1"/>
    <property type="molecule type" value="Genomic_DNA"/>
</dbReference>
<reference evidence="8 9" key="1">
    <citation type="submission" date="2023-07" db="EMBL/GenBank/DDBJ databases">
        <title>Sorghum-associated microbial communities from plants grown in Nebraska, USA.</title>
        <authorList>
            <person name="Schachtman D."/>
        </authorList>
    </citation>
    <scope>NUCLEOTIDE SEQUENCE [LARGE SCALE GENOMIC DNA]</scope>
    <source>
        <strain evidence="8 9">CC258</strain>
    </source>
</reference>
<keyword evidence="8" id="KW-0418">Kinase</keyword>
<dbReference type="PROSITE" id="PS50885">
    <property type="entry name" value="HAMP"/>
    <property type="match status" value="1"/>
</dbReference>
<feature type="domain" description="HAMP" evidence="7">
    <location>
        <begin position="309"/>
        <end position="361"/>
    </location>
</feature>
<keyword evidence="9" id="KW-1185">Reference proteome</keyword>
<dbReference type="InterPro" id="IPR036890">
    <property type="entry name" value="HATPase_C_sf"/>
</dbReference>
<dbReference type="PANTHER" id="PTHR34220:SF7">
    <property type="entry name" value="SENSOR HISTIDINE KINASE YPDA"/>
    <property type="match status" value="1"/>
</dbReference>
<keyword evidence="6" id="KW-0812">Transmembrane</keyword>
<keyword evidence="3" id="KW-0597">Phosphoprotein</keyword>
<comment type="subcellular location">
    <subcellularLocation>
        <location evidence="1">Cell membrane</location>
        <topology evidence="1">Multi-pass membrane protein</topology>
    </subcellularLocation>
</comment>
<dbReference type="EC" id="2.7.13.3" evidence="8"/>
<keyword evidence="4 8" id="KW-0808">Transferase</keyword>
<comment type="caution">
    <text evidence="8">The sequence shown here is derived from an EMBL/GenBank/DDBJ whole genome shotgun (WGS) entry which is preliminary data.</text>
</comment>
<protein>
    <submittedName>
        <fullName evidence="8">Two-component system sensor histidine kinase YesM</fullName>
        <ecNumber evidence="8">2.7.13.3</ecNumber>
    </submittedName>
</protein>
<dbReference type="PANTHER" id="PTHR34220">
    <property type="entry name" value="SENSOR HISTIDINE KINASE YPDA"/>
    <property type="match status" value="1"/>
</dbReference>
<dbReference type="Proteomes" id="UP001267290">
    <property type="component" value="Unassembled WGS sequence"/>
</dbReference>
<evidence type="ECO:0000256" key="5">
    <source>
        <dbReference type="ARBA" id="ARBA00023136"/>
    </source>
</evidence>
<name>A0ABU1NX57_9BACL</name>
<evidence type="ECO:0000256" key="2">
    <source>
        <dbReference type="ARBA" id="ARBA00022475"/>
    </source>
</evidence>
<feature type="transmembrane region" description="Helical" evidence="6">
    <location>
        <begin position="287"/>
        <end position="308"/>
    </location>
</feature>
<evidence type="ECO:0000313" key="9">
    <source>
        <dbReference type="Proteomes" id="UP001267290"/>
    </source>
</evidence>